<evidence type="ECO:0000256" key="3">
    <source>
        <dbReference type="SAM" id="MobiDB-lite"/>
    </source>
</evidence>
<dbReference type="Pfam" id="PF02775">
    <property type="entry name" value="TPP_enzyme_C"/>
    <property type="match status" value="1"/>
</dbReference>
<gene>
    <name evidence="6" type="ORF">HEK616_48920</name>
</gene>
<organism evidence="6 7">
    <name type="scientific">Streptomyces nigrescens</name>
    <dbReference type="NCBI Taxonomy" id="1920"/>
    <lineage>
        <taxon>Bacteria</taxon>
        <taxon>Bacillati</taxon>
        <taxon>Actinomycetota</taxon>
        <taxon>Actinomycetes</taxon>
        <taxon>Kitasatosporales</taxon>
        <taxon>Streptomycetaceae</taxon>
        <taxon>Streptomyces</taxon>
    </lineage>
</organism>
<feature type="domain" description="Thiamine pyrophosphate enzyme TPP-binding" evidence="4">
    <location>
        <begin position="264"/>
        <end position="324"/>
    </location>
</feature>
<evidence type="ECO:0000256" key="2">
    <source>
        <dbReference type="ARBA" id="ARBA00023052"/>
    </source>
</evidence>
<keyword evidence="7" id="KW-1185">Reference proteome</keyword>
<dbReference type="RefSeq" id="WP_261955003.1">
    <property type="nucleotide sequence ID" value="NZ_AP026073.1"/>
</dbReference>
<feature type="domain" description="Thiamine pyrophosphate enzyme N-terminal TPP-binding" evidence="5">
    <location>
        <begin position="9"/>
        <end position="114"/>
    </location>
</feature>
<dbReference type="Proteomes" id="UP001059597">
    <property type="component" value="Chromosome"/>
</dbReference>
<evidence type="ECO:0000313" key="6">
    <source>
        <dbReference type="EMBL" id="BDM71405.1"/>
    </source>
</evidence>
<dbReference type="PANTHER" id="PTHR18968:SF14">
    <property type="entry name" value="GLYOXYLATE CARBOLIGASE"/>
    <property type="match status" value="1"/>
</dbReference>
<dbReference type="Gene3D" id="3.40.50.970">
    <property type="match status" value="2"/>
</dbReference>
<dbReference type="InterPro" id="IPR011766">
    <property type="entry name" value="TPP_enzyme_TPP-bd"/>
</dbReference>
<feature type="region of interest" description="Disordered" evidence="3">
    <location>
        <begin position="179"/>
        <end position="205"/>
    </location>
</feature>
<dbReference type="InterPro" id="IPR045229">
    <property type="entry name" value="TPP_enz"/>
</dbReference>
<reference evidence="6" key="1">
    <citation type="submission" date="2022-06" db="EMBL/GenBank/DDBJ databases">
        <title>Complete genome sequence of Streptomyces nigrescens HEK616.</title>
        <authorList>
            <person name="Asamizu S."/>
            <person name="Onaka H."/>
        </authorList>
    </citation>
    <scope>NUCLEOTIDE SEQUENCE</scope>
    <source>
        <strain evidence="6">HEK616</strain>
    </source>
</reference>
<evidence type="ECO:0000259" key="4">
    <source>
        <dbReference type="Pfam" id="PF02775"/>
    </source>
</evidence>
<dbReference type="Pfam" id="PF02776">
    <property type="entry name" value="TPP_enzyme_N"/>
    <property type="match status" value="1"/>
</dbReference>
<dbReference type="SUPFAM" id="SSF52518">
    <property type="entry name" value="Thiamin diphosphate-binding fold (THDP-binding)"/>
    <property type="match status" value="2"/>
</dbReference>
<proteinExistence type="inferred from homology"/>
<dbReference type="CDD" id="cd07035">
    <property type="entry name" value="TPP_PYR_POX_like"/>
    <property type="match status" value="1"/>
</dbReference>
<evidence type="ECO:0000313" key="7">
    <source>
        <dbReference type="Proteomes" id="UP001059597"/>
    </source>
</evidence>
<protein>
    <recommendedName>
        <fullName evidence="8">Glyoxylate carboligase</fullName>
    </recommendedName>
</protein>
<keyword evidence="2" id="KW-0786">Thiamine pyrophosphate</keyword>
<dbReference type="InterPro" id="IPR012001">
    <property type="entry name" value="Thiamin_PyroP_enz_TPP-bd_dom"/>
</dbReference>
<dbReference type="InterPro" id="IPR029061">
    <property type="entry name" value="THDP-binding"/>
</dbReference>
<evidence type="ECO:0000259" key="5">
    <source>
        <dbReference type="Pfam" id="PF02776"/>
    </source>
</evidence>
<evidence type="ECO:0008006" key="8">
    <source>
        <dbReference type="Google" id="ProtNLM"/>
    </source>
</evidence>
<dbReference type="EMBL" id="AP026073">
    <property type="protein sequence ID" value="BDM71405.1"/>
    <property type="molecule type" value="Genomic_DNA"/>
</dbReference>
<comment type="similarity">
    <text evidence="1">Belongs to the TPP enzyme family.</text>
</comment>
<sequence length="402" mass="41127">MAAQRIPAARAAVQILRDEGIDLVFGCPGGPLLPLYAAMAETGGISHLPVRDAEAAVHMADGWARTNGRAGVVAVAAGPGAARLVTGLYAAAQDAVPLVCLTGRPTAAGPPRRAAHRPPDLVRLAAPVTKRAERIEDPARFPGAFREAFRIAREGRPGPVLIDVPADLAVAEIASDAGRATGGGRWSAPPTRAAAPAGLTADRGGHADPGTVRGAPPWFLAELAAVFGTGHDAAAASDTYLVGGPLHAPSAAGPGGSRLQHLYGRSGPPGWEVPAAIGVRKALDGRGERDAEVVVVLDGDGFPSLSGELAAAARYDAPMVLLLHTADRAGEDFADPVKVAEAYGCAGRGVVDPAELRTAVEWARKEAVSTRRPVLVDVRTGPPVRLPGGPAVEPVHEYTHGP</sequence>
<dbReference type="PANTHER" id="PTHR18968">
    <property type="entry name" value="THIAMINE PYROPHOSPHATE ENZYMES"/>
    <property type="match status" value="1"/>
</dbReference>
<evidence type="ECO:0000256" key="1">
    <source>
        <dbReference type="ARBA" id="ARBA00007812"/>
    </source>
</evidence>
<name>A0ABN6R2V0_STRNI</name>
<accession>A0ABN6R2V0</accession>